<evidence type="ECO:0000256" key="6">
    <source>
        <dbReference type="ARBA" id="ARBA00022692"/>
    </source>
</evidence>
<keyword evidence="4" id="KW-0444">Lipid biosynthesis</keyword>
<evidence type="ECO:0000259" key="18">
    <source>
        <dbReference type="PROSITE" id="PS50222"/>
    </source>
</evidence>
<feature type="compositionally biased region" description="Basic residues" evidence="17">
    <location>
        <begin position="237"/>
        <end position="249"/>
    </location>
</feature>
<evidence type="ECO:0000313" key="20">
    <source>
        <dbReference type="Proteomes" id="UP000472261"/>
    </source>
</evidence>
<dbReference type="Ensembl" id="ENSPCLT00000032448.1">
    <property type="protein sequence ID" value="ENSPCLP00000023357.1"/>
    <property type="gene ID" value="ENSPCLG00000020642.1"/>
</dbReference>
<dbReference type="GO" id="GO:0047184">
    <property type="term" value="F:1-acylglycerophosphocholine O-acyltransferase activity"/>
    <property type="evidence" value="ECO:0007669"/>
    <property type="project" value="UniProtKB-ARBA"/>
</dbReference>
<dbReference type="FunFam" id="1.10.238.10:FF:000003">
    <property type="entry name" value="Calmodulin A"/>
    <property type="match status" value="1"/>
</dbReference>
<evidence type="ECO:0000256" key="13">
    <source>
        <dbReference type="ARBA" id="ARBA00023209"/>
    </source>
</evidence>
<dbReference type="InterPro" id="IPR002048">
    <property type="entry name" value="EF_hand_dom"/>
</dbReference>
<proteinExistence type="inferred from homology"/>
<dbReference type="Pfam" id="PF01553">
    <property type="entry name" value="Acyltransferase"/>
    <property type="match status" value="1"/>
</dbReference>
<dbReference type="PROSITE" id="PS50222">
    <property type="entry name" value="EF_HAND_2"/>
    <property type="match status" value="3"/>
</dbReference>
<keyword evidence="14" id="KW-1208">Phospholipid metabolism</keyword>
<dbReference type="PANTHER" id="PTHR23063:SF21">
    <property type="entry name" value="LYSOPHOSPHATIDYLCHOLINE ACYLTRANSFERASE 2"/>
    <property type="match status" value="1"/>
</dbReference>
<dbReference type="InterPro" id="IPR002123">
    <property type="entry name" value="Plipid/glycerol_acylTrfase"/>
</dbReference>
<reference evidence="19" key="2">
    <citation type="submission" date="2025-09" db="UniProtKB">
        <authorList>
            <consortium name="Ensembl"/>
        </authorList>
    </citation>
    <scope>IDENTIFICATION</scope>
</reference>
<evidence type="ECO:0000256" key="14">
    <source>
        <dbReference type="ARBA" id="ARBA00023264"/>
    </source>
</evidence>
<dbReference type="GO" id="GO:0042171">
    <property type="term" value="F:lysophosphatidic acid acyltransferase activity"/>
    <property type="evidence" value="ECO:0007669"/>
    <property type="project" value="TreeGrafter"/>
</dbReference>
<feature type="domain" description="EF-hand" evidence="18">
    <location>
        <begin position="699"/>
        <end position="730"/>
    </location>
</feature>
<evidence type="ECO:0000256" key="1">
    <source>
        <dbReference type="ARBA" id="ARBA00004370"/>
    </source>
</evidence>
<evidence type="ECO:0000256" key="11">
    <source>
        <dbReference type="ARBA" id="ARBA00023098"/>
    </source>
</evidence>
<organism evidence="19 20">
    <name type="scientific">Phasianus colchicus</name>
    <name type="common">Common pheasant</name>
    <dbReference type="NCBI Taxonomy" id="9054"/>
    <lineage>
        <taxon>Eukaryota</taxon>
        <taxon>Metazoa</taxon>
        <taxon>Chordata</taxon>
        <taxon>Craniata</taxon>
        <taxon>Vertebrata</taxon>
        <taxon>Euteleostomi</taxon>
        <taxon>Archelosauria</taxon>
        <taxon>Archosauria</taxon>
        <taxon>Dinosauria</taxon>
        <taxon>Saurischia</taxon>
        <taxon>Theropoda</taxon>
        <taxon>Coelurosauria</taxon>
        <taxon>Aves</taxon>
        <taxon>Neognathae</taxon>
        <taxon>Galloanserae</taxon>
        <taxon>Galliformes</taxon>
        <taxon>Phasianidae</taxon>
        <taxon>Phasianinae</taxon>
        <taxon>Phasianus</taxon>
    </lineage>
</organism>
<dbReference type="UniPathway" id="UPA00085"/>
<dbReference type="PROSITE" id="PS00018">
    <property type="entry name" value="EF_HAND_1"/>
    <property type="match status" value="3"/>
</dbReference>
<evidence type="ECO:0000256" key="17">
    <source>
        <dbReference type="SAM" id="MobiDB-lite"/>
    </source>
</evidence>
<dbReference type="Proteomes" id="UP000472261">
    <property type="component" value="Unplaced"/>
</dbReference>
<dbReference type="Pfam" id="PF13499">
    <property type="entry name" value="EF-hand_7"/>
    <property type="match status" value="1"/>
</dbReference>
<keyword evidence="5" id="KW-0808">Transferase</keyword>
<name>A0A669QRL5_PHACC</name>
<dbReference type="Pfam" id="PF13202">
    <property type="entry name" value="EF-hand_5"/>
    <property type="match status" value="1"/>
</dbReference>
<dbReference type="InterPro" id="IPR018247">
    <property type="entry name" value="EF_Hand_1_Ca_BS"/>
</dbReference>
<feature type="domain" description="EF-hand" evidence="18">
    <location>
        <begin position="660"/>
        <end position="695"/>
    </location>
</feature>
<evidence type="ECO:0000256" key="3">
    <source>
        <dbReference type="ARBA" id="ARBA00008655"/>
    </source>
</evidence>
<comment type="pathway">
    <text evidence="16">Phospholipid metabolism.</text>
</comment>
<evidence type="ECO:0000256" key="12">
    <source>
        <dbReference type="ARBA" id="ARBA00023136"/>
    </source>
</evidence>
<evidence type="ECO:0000256" key="7">
    <source>
        <dbReference type="ARBA" id="ARBA00022723"/>
    </source>
</evidence>
<feature type="region of interest" description="Disordered" evidence="17">
    <location>
        <begin position="80"/>
        <end position="121"/>
    </location>
</feature>
<evidence type="ECO:0000256" key="2">
    <source>
        <dbReference type="ARBA" id="ARBA00005074"/>
    </source>
</evidence>
<evidence type="ECO:0000313" key="19">
    <source>
        <dbReference type="Ensembl" id="ENSPCLP00000023357.1"/>
    </source>
</evidence>
<keyword evidence="9" id="KW-0106">Calcium</keyword>
<dbReference type="PRINTS" id="PR00450">
    <property type="entry name" value="RECOVERIN"/>
</dbReference>
<dbReference type="SMART" id="SM00054">
    <property type="entry name" value="EFh"/>
    <property type="match status" value="3"/>
</dbReference>
<dbReference type="GO" id="GO:0016020">
    <property type="term" value="C:membrane"/>
    <property type="evidence" value="ECO:0007669"/>
    <property type="project" value="UniProtKB-SubCell"/>
</dbReference>
<accession>A0A669QRL5</accession>
<protein>
    <submittedName>
        <fullName evidence="19">Lysophosphatidylcholine acyltransferase 2</fullName>
    </submittedName>
</protein>
<evidence type="ECO:0000256" key="8">
    <source>
        <dbReference type="ARBA" id="ARBA00022737"/>
    </source>
</evidence>
<comment type="pathway">
    <text evidence="2">Lipid metabolism; phospholipid metabolism.</text>
</comment>
<evidence type="ECO:0000256" key="9">
    <source>
        <dbReference type="ARBA" id="ARBA00022837"/>
    </source>
</evidence>
<dbReference type="GO" id="GO:0008654">
    <property type="term" value="P:phospholipid biosynthetic process"/>
    <property type="evidence" value="ECO:0007669"/>
    <property type="project" value="UniProtKB-KW"/>
</dbReference>
<keyword evidence="8" id="KW-0677">Repeat</keyword>
<dbReference type="CDD" id="cd07991">
    <property type="entry name" value="LPLAT_LPCAT1-like"/>
    <property type="match status" value="1"/>
</dbReference>
<dbReference type="CDD" id="cd00051">
    <property type="entry name" value="EFh"/>
    <property type="match status" value="2"/>
</dbReference>
<evidence type="ECO:0000256" key="16">
    <source>
        <dbReference type="ARBA" id="ARBA00025707"/>
    </source>
</evidence>
<keyword evidence="15" id="KW-0012">Acyltransferase</keyword>
<dbReference type="SUPFAM" id="SSF47473">
    <property type="entry name" value="EF-hand"/>
    <property type="match status" value="1"/>
</dbReference>
<dbReference type="InterPro" id="IPR045252">
    <property type="entry name" value="LPCAT1-like"/>
</dbReference>
<feature type="region of interest" description="Disordered" evidence="17">
    <location>
        <begin position="1"/>
        <end position="27"/>
    </location>
</feature>
<keyword evidence="13" id="KW-0594">Phospholipid biosynthesis</keyword>
<reference evidence="19" key="1">
    <citation type="submission" date="2025-08" db="UniProtKB">
        <authorList>
            <consortium name="Ensembl"/>
        </authorList>
    </citation>
    <scope>IDENTIFICATION</scope>
</reference>
<feature type="domain" description="EF-hand" evidence="18">
    <location>
        <begin position="623"/>
        <end position="658"/>
    </location>
</feature>
<keyword evidence="20" id="KW-1185">Reference proteome</keyword>
<feature type="compositionally biased region" description="Low complexity" evidence="17">
    <location>
        <begin position="206"/>
        <end position="232"/>
    </location>
</feature>
<keyword evidence="6" id="KW-0812">Transmembrane</keyword>
<dbReference type="SMART" id="SM00563">
    <property type="entry name" value="PlsC"/>
    <property type="match status" value="1"/>
</dbReference>
<comment type="similarity">
    <text evidence="3">Belongs to the 1-acyl-sn-glycerol-3-phosphate acyltransferase family.</text>
</comment>
<keyword evidence="7" id="KW-0479">Metal-binding</keyword>
<dbReference type="InterPro" id="IPR011992">
    <property type="entry name" value="EF-hand-dom_pair"/>
</dbReference>
<evidence type="ECO:0000256" key="4">
    <source>
        <dbReference type="ARBA" id="ARBA00022516"/>
    </source>
</evidence>
<dbReference type="Gene3D" id="1.10.238.10">
    <property type="entry name" value="EF-hand"/>
    <property type="match status" value="1"/>
</dbReference>
<keyword evidence="10" id="KW-1133">Transmembrane helix</keyword>
<dbReference type="GO" id="GO:0005783">
    <property type="term" value="C:endoplasmic reticulum"/>
    <property type="evidence" value="ECO:0007669"/>
    <property type="project" value="TreeGrafter"/>
</dbReference>
<dbReference type="SUPFAM" id="SSF69593">
    <property type="entry name" value="Glycerol-3-phosphate (1)-acyltransferase"/>
    <property type="match status" value="1"/>
</dbReference>
<feature type="region of interest" description="Disordered" evidence="17">
    <location>
        <begin position="166"/>
        <end position="258"/>
    </location>
</feature>
<evidence type="ECO:0000256" key="10">
    <source>
        <dbReference type="ARBA" id="ARBA00022989"/>
    </source>
</evidence>
<dbReference type="PANTHER" id="PTHR23063">
    <property type="entry name" value="PHOSPHOLIPID ACYLTRANSFERASE"/>
    <property type="match status" value="1"/>
</dbReference>
<comment type="subcellular location">
    <subcellularLocation>
        <location evidence="1">Membrane</location>
    </subcellularLocation>
</comment>
<sequence>MPSLRPGLGALSADSRPAGSPAAADQRVNPSACFLTAVRLKVPLAEEAEAAWGAKAPQLLSPTQPCSGAALQALHGVSRGQVCEPSSRTGRPRRVSEPHLTPRAPQRPSAAHKGTLRSKRASVVHRETSVCLLSLTYQPSWAPSTFSRSRTVAVYSTQRCDAERGLRGRRVPGYSSGGGEGRTAERRALPVPAQQLAPQEARGTAREPSGSRGASGSGRLAPGGAAAGTAVAPPRPRLMRKRRPGRRRGGVAGMAQRTLPLPRQQSFSPPVVPNPFVHPGRLSAGDKLRLVLLGIVLLPLRAICMVILLLLSWLSASVATFRHTGGASVPLKGWRRRMIQATLSCLTRTLFFVMGFRVKVKGKVASLQEAPIFVAAPHSSFFDAIVSALTGMPSIVSRAENLSTPVFGTILSSLQPVAVSRQDPDSRKNTVSEITNRALSRGQWPQILIFPEGTCTNRSCLITFKQGAFIPGVPVQPVLLRYPNKLDTVTWTWQGYSLKDLCIMTLCQLFTRVEVEFLPVHVPTEEERNDPILFANRVRQTMATALKVPVTDHTFEDCRLMISAGQLTLPMEAGLVEFTKISKKLNLKWDHVREQLDTFAAIASASKGGRIGIEEFAEYLKLPISDVLRELFLLFDRNGDGTIDFREYVIGLSILCNPANTEETIHMAFKLFDQDDDGTITEKEFACIIQSALGLPDLDVSNLFKEIDADETGKLSYDEFKNFALEHPEYAKLFTTYLELQRHQSVLI</sequence>
<keyword evidence="11" id="KW-0443">Lipid metabolism</keyword>
<evidence type="ECO:0000256" key="5">
    <source>
        <dbReference type="ARBA" id="ARBA00022679"/>
    </source>
</evidence>
<dbReference type="AlphaFoldDB" id="A0A669QRL5"/>
<evidence type="ECO:0000256" key="15">
    <source>
        <dbReference type="ARBA" id="ARBA00023315"/>
    </source>
</evidence>
<dbReference type="GO" id="GO:0005509">
    <property type="term" value="F:calcium ion binding"/>
    <property type="evidence" value="ECO:0007669"/>
    <property type="project" value="InterPro"/>
</dbReference>
<keyword evidence="12" id="KW-0472">Membrane</keyword>